<reference evidence="1" key="1">
    <citation type="journal article" date="2020" name="mSystems">
        <title>Genome- and Community-Level Interaction Insights into Carbon Utilization and Element Cycling Functions of Hydrothermarchaeota in Hydrothermal Sediment.</title>
        <authorList>
            <person name="Zhou Z."/>
            <person name="Liu Y."/>
            <person name="Xu W."/>
            <person name="Pan J."/>
            <person name="Luo Z.H."/>
            <person name="Li M."/>
        </authorList>
    </citation>
    <scope>NUCLEOTIDE SEQUENCE [LARGE SCALE GENOMIC DNA]</scope>
    <source>
        <strain evidence="1">HyVt-533</strain>
    </source>
</reference>
<dbReference type="AlphaFoldDB" id="A0A7V5U2Z3"/>
<protein>
    <recommendedName>
        <fullName evidence="2">Protein kinase domain-containing protein</fullName>
    </recommendedName>
</protein>
<feature type="non-terminal residue" evidence="1">
    <location>
        <position position="193"/>
    </location>
</feature>
<dbReference type="Proteomes" id="UP000886101">
    <property type="component" value="Unassembled WGS sequence"/>
</dbReference>
<proteinExistence type="predicted"/>
<comment type="caution">
    <text evidence="1">The sequence shown here is derived from an EMBL/GenBank/DDBJ whole genome shotgun (WGS) entry which is preliminary data.</text>
</comment>
<name>A0A7V5U2Z3_9BACT</name>
<organism evidence="1">
    <name type="scientific">Thermodesulfatator atlanticus</name>
    <dbReference type="NCBI Taxonomy" id="501497"/>
    <lineage>
        <taxon>Bacteria</taxon>
        <taxon>Pseudomonadati</taxon>
        <taxon>Thermodesulfobacteriota</taxon>
        <taxon>Thermodesulfobacteria</taxon>
        <taxon>Thermodesulfobacteriales</taxon>
        <taxon>Thermodesulfatatoraceae</taxon>
        <taxon>Thermodesulfatator</taxon>
    </lineage>
</organism>
<evidence type="ECO:0000313" key="1">
    <source>
        <dbReference type="EMBL" id="HHI97665.1"/>
    </source>
</evidence>
<dbReference type="EMBL" id="DROK01000218">
    <property type="protein sequence ID" value="HHI97665.1"/>
    <property type="molecule type" value="Genomic_DNA"/>
</dbReference>
<gene>
    <name evidence="1" type="ORF">ENJ96_07405</name>
</gene>
<accession>A0A7V5U2Z3</accession>
<sequence>MFLNNNRRNFKFLFGFSKNLEENFLFARQEELLNVLENILTYNGSMVSLKSGASTKADKVTVEGQEWFLKSYRISSFWKKLLFPFRRPFPLKAAFNAYRISQAGFDVILPVAGWLTSAHFPSGIYGGLLFPYVKDFEKLPGIWKRALGDRRLMESLINSIFILFGRLHEAGIYIRDTKANNFLVLPGKEPVLF</sequence>
<evidence type="ECO:0008006" key="2">
    <source>
        <dbReference type="Google" id="ProtNLM"/>
    </source>
</evidence>